<accession>A0A4D6L5V9</accession>
<feature type="compositionally biased region" description="Low complexity" evidence="1">
    <location>
        <begin position="158"/>
        <end position="168"/>
    </location>
</feature>
<organism evidence="2 3">
    <name type="scientific">Vigna unguiculata</name>
    <name type="common">Cowpea</name>
    <dbReference type="NCBI Taxonomy" id="3917"/>
    <lineage>
        <taxon>Eukaryota</taxon>
        <taxon>Viridiplantae</taxon>
        <taxon>Streptophyta</taxon>
        <taxon>Embryophyta</taxon>
        <taxon>Tracheophyta</taxon>
        <taxon>Spermatophyta</taxon>
        <taxon>Magnoliopsida</taxon>
        <taxon>eudicotyledons</taxon>
        <taxon>Gunneridae</taxon>
        <taxon>Pentapetalae</taxon>
        <taxon>rosids</taxon>
        <taxon>fabids</taxon>
        <taxon>Fabales</taxon>
        <taxon>Fabaceae</taxon>
        <taxon>Papilionoideae</taxon>
        <taxon>50 kb inversion clade</taxon>
        <taxon>NPAAA clade</taxon>
        <taxon>indigoferoid/millettioid clade</taxon>
        <taxon>Phaseoleae</taxon>
        <taxon>Vigna</taxon>
    </lineage>
</organism>
<feature type="region of interest" description="Disordered" evidence="1">
    <location>
        <begin position="110"/>
        <end position="219"/>
    </location>
</feature>
<name>A0A4D6L5V9_VIGUN</name>
<protein>
    <submittedName>
        <fullName evidence="2">Uncharacterized protein</fullName>
    </submittedName>
</protein>
<feature type="compositionally biased region" description="Pro residues" evidence="1">
    <location>
        <begin position="110"/>
        <end position="119"/>
    </location>
</feature>
<evidence type="ECO:0000313" key="3">
    <source>
        <dbReference type="Proteomes" id="UP000501690"/>
    </source>
</evidence>
<gene>
    <name evidence="2" type="ORF">DEO72_LG2g4241</name>
</gene>
<sequence>MNDFSSGWGSEGFLKHQCSKGFLPRLFFSFYLGSGTEAYWDEAKSFWPRLLLETIESLLCLETSADSPACTPPSVTAITTVTVVAATVWWAAHGLLPLCTPLHTPFACPPAPPSAPPSMAPTETQHKIQQGEVKPENPPLQDQILDPEQSEVLQAQHSISNSPSVSSSESEEKGDTNVNTASKATNDEMNQAVSNSPAAGGDLQSVNLDSATEATTHDY</sequence>
<evidence type="ECO:0000313" key="2">
    <source>
        <dbReference type="EMBL" id="QCD83893.1"/>
    </source>
</evidence>
<dbReference type="AlphaFoldDB" id="A0A4D6L5V9"/>
<dbReference type="EMBL" id="CP039346">
    <property type="protein sequence ID" value="QCD83893.1"/>
    <property type="molecule type" value="Genomic_DNA"/>
</dbReference>
<dbReference type="Proteomes" id="UP000501690">
    <property type="component" value="Linkage Group LG2"/>
</dbReference>
<feature type="compositionally biased region" description="Polar residues" evidence="1">
    <location>
        <begin position="204"/>
        <end position="219"/>
    </location>
</feature>
<reference evidence="2 3" key="1">
    <citation type="submission" date="2019-04" db="EMBL/GenBank/DDBJ databases">
        <title>An improved genome assembly and genetic linkage map for asparagus bean, Vigna unguiculata ssp. sesquipedialis.</title>
        <authorList>
            <person name="Xia Q."/>
            <person name="Zhang R."/>
            <person name="Dong Y."/>
        </authorList>
    </citation>
    <scope>NUCLEOTIDE SEQUENCE [LARGE SCALE GENOMIC DNA]</scope>
    <source>
        <tissue evidence="2">Leaf</tissue>
    </source>
</reference>
<feature type="compositionally biased region" description="Polar residues" evidence="1">
    <location>
        <begin position="176"/>
        <end position="197"/>
    </location>
</feature>
<evidence type="ECO:0000256" key="1">
    <source>
        <dbReference type="SAM" id="MobiDB-lite"/>
    </source>
</evidence>
<proteinExistence type="predicted"/>
<keyword evidence="3" id="KW-1185">Reference proteome</keyword>